<dbReference type="Pfam" id="PF00486">
    <property type="entry name" value="Trans_reg_C"/>
    <property type="match status" value="1"/>
</dbReference>
<dbReference type="Gene3D" id="3.40.50.2300">
    <property type="match status" value="1"/>
</dbReference>
<dbReference type="Proteomes" id="UP000549971">
    <property type="component" value="Unassembled WGS sequence"/>
</dbReference>
<evidence type="ECO:0000256" key="3">
    <source>
        <dbReference type="ARBA" id="ARBA00023125"/>
    </source>
</evidence>
<evidence type="ECO:0000313" key="9">
    <source>
        <dbReference type="EMBL" id="MBB5840540.1"/>
    </source>
</evidence>
<comment type="caution">
    <text evidence="4">Lacks conserved residue(s) required for the propagation of feature annotation.</text>
</comment>
<sequence>MTDAREPHAQPIRARRRSGHPAHRNVHFRVSVLVVDHGDEVNELLAVAADQPLDVHVCSDAAEALLHVGRLCPDVILLGPCAGLLDPIEFLTIVRTDDPLQPIIVGADLGGNEFTSRASDAGASAVIPRPYRIRELLALISSLAPVPNQVDLRPLAVDLGRLRVDGAVPQMWLDGRQVELPPMEFLLLRFFAERPGALVTRQEVLDAVWGQQATVRSNTLNVHVMRLRKRLSGDDHGPEWIKVVRGIGYQFKVPPVPRHGGVAPDVGQEFAQ</sequence>
<dbReference type="CDD" id="cd00383">
    <property type="entry name" value="trans_reg_C"/>
    <property type="match status" value="1"/>
</dbReference>
<dbReference type="InterPro" id="IPR039420">
    <property type="entry name" value="WalR-like"/>
</dbReference>
<dbReference type="InterPro" id="IPR001789">
    <property type="entry name" value="Sig_transdc_resp-reg_receiver"/>
</dbReference>
<dbReference type="GO" id="GO:0005829">
    <property type="term" value="C:cytosol"/>
    <property type="evidence" value="ECO:0007669"/>
    <property type="project" value="TreeGrafter"/>
</dbReference>
<evidence type="ECO:0000259" key="7">
    <source>
        <dbReference type="PROSITE" id="PS50110"/>
    </source>
</evidence>
<keyword evidence="3 5" id="KW-0238">DNA-binding</keyword>
<dbReference type="GO" id="GO:0032993">
    <property type="term" value="C:protein-DNA complex"/>
    <property type="evidence" value="ECO:0007669"/>
    <property type="project" value="TreeGrafter"/>
</dbReference>
<dbReference type="InterPro" id="IPR036388">
    <property type="entry name" value="WH-like_DNA-bd_sf"/>
</dbReference>
<dbReference type="InterPro" id="IPR011006">
    <property type="entry name" value="CheY-like_superfamily"/>
</dbReference>
<dbReference type="InterPro" id="IPR001867">
    <property type="entry name" value="OmpR/PhoB-type_DNA-bd"/>
</dbReference>
<dbReference type="GO" id="GO:0006355">
    <property type="term" value="P:regulation of DNA-templated transcription"/>
    <property type="evidence" value="ECO:0007669"/>
    <property type="project" value="InterPro"/>
</dbReference>
<comment type="caution">
    <text evidence="9">The sequence shown here is derived from an EMBL/GenBank/DDBJ whole genome shotgun (WGS) entry which is preliminary data.</text>
</comment>
<proteinExistence type="predicted"/>
<dbReference type="SMART" id="SM00862">
    <property type="entry name" value="Trans_reg_C"/>
    <property type="match status" value="1"/>
</dbReference>
<evidence type="ECO:0000259" key="8">
    <source>
        <dbReference type="PROSITE" id="PS51755"/>
    </source>
</evidence>
<gene>
    <name evidence="9" type="ORF">HDA39_007274</name>
</gene>
<evidence type="ECO:0000256" key="1">
    <source>
        <dbReference type="ARBA" id="ARBA00022553"/>
    </source>
</evidence>
<dbReference type="Gene3D" id="1.10.10.10">
    <property type="entry name" value="Winged helix-like DNA-binding domain superfamily/Winged helix DNA-binding domain"/>
    <property type="match status" value="1"/>
</dbReference>
<evidence type="ECO:0000313" key="10">
    <source>
        <dbReference type="Proteomes" id="UP000549971"/>
    </source>
</evidence>
<dbReference type="InterPro" id="IPR016032">
    <property type="entry name" value="Sig_transdc_resp-reg_C-effctor"/>
</dbReference>
<accession>A0A7W9MYL7</accession>
<feature type="DNA-binding region" description="OmpR/PhoB-type" evidence="5">
    <location>
        <begin position="154"/>
        <end position="253"/>
    </location>
</feature>
<dbReference type="PROSITE" id="PS51755">
    <property type="entry name" value="OMPR_PHOB"/>
    <property type="match status" value="1"/>
</dbReference>
<dbReference type="SUPFAM" id="SSF46894">
    <property type="entry name" value="C-terminal effector domain of the bipartite response regulators"/>
    <property type="match status" value="1"/>
</dbReference>
<evidence type="ECO:0000256" key="6">
    <source>
        <dbReference type="SAM" id="MobiDB-lite"/>
    </source>
</evidence>
<name>A0A7W9MYL7_9ACTN</name>
<keyword evidence="10" id="KW-1185">Reference proteome</keyword>
<organism evidence="9 10">
    <name type="scientific">Kribbella italica</name>
    <dbReference type="NCBI Taxonomy" id="1540520"/>
    <lineage>
        <taxon>Bacteria</taxon>
        <taxon>Bacillati</taxon>
        <taxon>Actinomycetota</taxon>
        <taxon>Actinomycetes</taxon>
        <taxon>Propionibacteriales</taxon>
        <taxon>Kribbellaceae</taxon>
        <taxon>Kribbella</taxon>
    </lineage>
</organism>
<keyword evidence="2" id="KW-0902">Two-component regulatory system</keyword>
<dbReference type="PROSITE" id="PS50110">
    <property type="entry name" value="RESPONSE_REGULATORY"/>
    <property type="match status" value="1"/>
</dbReference>
<dbReference type="SMART" id="SM00448">
    <property type="entry name" value="REC"/>
    <property type="match status" value="1"/>
</dbReference>
<dbReference type="SUPFAM" id="SSF52172">
    <property type="entry name" value="CheY-like"/>
    <property type="match status" value="1"/>
</dbReference>
<evidence type="ECO:0000256" key="4">
    <source>
        <dbReference type="PROSITE-ProRule" id="PRU00169"/>
    </source>
</evidence>
<dbReference type="PANTHER" id="PTHR48111">
    <property type="entry name" value="REGULATOR OF RPOS"/>
    <property type="match status" value="1"/>
</dbReference>
<dbReference type="GO" id="GO:0000156">
    <property type="term" value="F:phosphorelay response regulator activity"/>
    <property type="evidence" value="ECO:0007669"/>
    <property type="project" value="TreeGrafter"/>
</dbReference>
<evidence type="ECO:0000256" key="2">
    <source>
        <dbReference type="ARBA" id="ARBA00023012"/>
    </source>
</evidence>
<protein>
    <submittedName>
        <fullName evidence="9">DNA-binding response OmpR family regulator</fullName>
    </submittedName>
</protein>
<dbReference type="EMBL" id="JACHMY010000001">
    <property type="protein sequence ID" value="MBB5840540.1"/>
    <property type="molecule type" value="Genomic_DNA"/>
</dbReference>
<feature type="region of interest" description="Disordered" evidence="6">
    <location>
        <begin position="1"/>
        <end position="21"/>
    </location>
</feature>
<feature type="domain" description="Response regulatory" evidence="7">
    <location>
        <begin position="31"/>
        <end position="144"/>
    </location>
</feature>
<dbReference type="AlphaFoldDB" id="A0A7W9MYL7"/>
<dbReference type="RefSeq" id="WP_184802971.1">
    <property type="nucleotide sequence ID" value="NZ_JACHMY010000001.1"/>
</dbReference>
<keyword evidence="1" id="KW-0597">Phosphoprotein</keyword>
<dbReference type="GO" id="GO:0000976">
    <property type="term" value="F:transcription cis-regulatory region binding"/>
    <property type="evidence" value="ECO:0007669"/>
    <property type="project" value="TreeGrafter"/>
</dbReference>
<dbReference type="PANTHER" id="PTHR48111:SF40">
    <property type="entry name" value="PHOSPHATE REGULON TRANSCRIPTIONAL REGULATORY PROTEIN PHOB"/>
    <property type="match status" value="1"/>
</dbReference>
<feature type="domain" description="OmpR/PhoB-type" evidence="8">
    <location>
        <begin position="154"/>
        <end position="253"/>
    </location>
</feature>
<reference evidence="9 10" key="1">
    <citation type="submission" date="2020-08" db="EMBL/GenBank/DDBJ databases">
        <title>Sequencing the genomes of 1000 actinobacteria strains.</title>
        <authorList>
            <person name="Klenk H.-P."/>
        </authorList>
    </citation>
    <scope>NUCLEOTIDE SEQUENCE [LARGE SCALE GENOMIC DNA]</scope>
    <source>
        <strain evidence="9 10">DSM 28967</strain>
    </source>
</reference>
<evidence type="ECO:0000256" key="5">
    <source>
        <dbReference type="PROSITE-ProRule" id="PRU01091"/>
    </source>
</evidence>